<keyword evidence="3" id="KW-1003">Cell membrane</keyword>
<protein>
    <submittedName>
        <fullName evidence="7">Putative monovalent cation/H+ antiporter subunit E</fullName>
    </submittedName>
</protein>
<dbReference type="Proteomes" id="UP000076848">
    <property type="component" value="Unassembled WGS sequence"/>
</dbReference>
<keyword evidence="5" id="KW-1133">Transmembrane helix</keyword>
<gene>
    <name evidence="7" type="primary">phaE</name>
    <name evidence="7" type="ORF">SAMEA3906486_05359</name>
</gene>
<sequence length="159" mass="18144">MRRDQFVILPLFLLVLWLVLNQSWSAGQIALGAGLAIWLAWASLRLRPLGARPRRLWRLAPLFSRVLWDIVKSNAAVAKLIWRPGRDLTPGFITVPLRMRDPHGLAVLTCCLTYTPGTVVVDLKRGQSITLHVLDLQNEAAWAKLVQERYERILLEVFE</sequence>
<organism evidence="7 8">
    <name type="scientific">Bordetella ansorpii</name>
    <dbReference type="NCBI Taxonomy" id="288768"/>
    <lineage>
        <taxon>Bacteria</taxon>
        <taxon>Pseudomonadati</taxon>
        <taxon>Pseudomonadota</taxon>
        <taxon>Betaproteobacteria</taxon>
        <taxon>Burkholderiales</taxon>
        <taxon>Alcaligenaceae</taxon>
        <taxon>Bordetella</taxon>
    </lineage>
</organism>
<evidence type="ECO:0000256" key="1">
    <source>
        <dbReference type="ARBA" id="ARBA00004651"/>
    </source>
</evidence>
<evidence type="ECO:0000313" key="8">
    <source>
        <dbReference type="Proteomes" id="UP000076848"/>
    </source>
</evidence>
<dbReference type="EMBL" id="FKIF01000010">
    <property type="protein sequence ID" value="SAI74642.1"/>
    <property type="molecule type" value="Genomic_DNA"/>
</dbReference>
<name>A0A157SVZ7_9BORD</name>
<keyword evidence="8" id="KW-1185">Reference proteome</keyword>
<evidence type="ECO:0000256" key="2">
    <source>
        <dbReference type="ARBA" id="ARBA00006228"/>
    </source>
</evidence>
<comment type="similarity">
    <text evidence="2">Belongs to the CPA3 antiporters (TC 2.A.63) subunit E family.</text>
</comment>
<evidence type="ECO:0000313" key="7">
    <source>
        <dbReference type="EMBL" id="SAI74642.1"/>
    </source>
</evidence>
<comment type="subcellular location">
    <subcellularLocation>
        <location evidence="1">Cell membrane</location>
        <topology evidence="1">Multi-pass membrane protein</topology>
    </subcellularLocation>
</comment>
<dbReference type="PANTHER" id="PTHR34584:SF1">
    <property type="entry name" value="NA(+)_H(+) ANTIPORTER SUBUNIT E1"/>
    <property type="match status" value="1"/>
</dbReference>
<dbReference type="InterPro" id="IPR002758">
    <property type="entry name" value="Cation_antiport_E"/>
</dbReference>
<dbReference type="GO" id="GO:0005886">
    <property type="term" value="C:plasma membrane"/>
    <property type="evidence" value="ECO:0007669"/>
    <property type="project" value="UniProtKB-SubCell"/>
</dbReference>
<evidence type="ECO:0000256" key="6">
    <source>
        <dbReference type="ARBA" id="ARBA00023136"/>
    </source>
</evidence>
<evidence type="ECO:0000256" key="3">
    <source>
        <dbReference type="ARBA" id="ARBA00022475"/>
    </source>
</evidence>
<dbReference type="NCBIfam" id="NF006520">
    <property type="entry name" value="PRK08965.1-4"/>
    <property type="match status" value="1"/>
</dbReference>
<dbReference type="AlphaFoldDB" id="A0A157SVZ7"/>
<proteinExistence type="inferred from homology"/>
<dbReference type="RefSeq" id="WP_066134174.1">
    <property type="nucleotide sequence ID" value="NZ_FKIF01000010.1"/>
</dbReference>
<dbReference type="GO" id="GO:0008324">
    <property type="term" value="F:monoatomic cation transmembrane transporter activity"/>
    <property type="evidence" value="ECO:0007669"/>
    <property type="project" value="InterPro"/>
</dbReference>
<reference evidence="7 8" key="1">
    <citation type="submission" date="2016-04" db="EMBL/GenBank/DDBJ databases">
        <authorList>
            <consortium name="Pathogen Informatics"/>
        </authorList>
    </citation>
    <scope>NUCLEOTIDE SEQUENCE [LARGE SCALE GENOMIC DNA]</scope>
    <source>
        <strain evidence="7 8">H050680373</strain>
    </source>
</reference>
<evidence type="ECO:0000256" key="4">
    <source>
        <dbReference type="ARBA" id="ARBA00022692"/>
    </source>
</evidence>
<evidence type="ECO:0000256" key="5">
    <source>
        <dbReference type="ARBA" id="ARBA00022989"/>
    </source>
</evidence>
<dbReference type="PANTHER" id="PTHR34584">
    <property type="entry name" value="NA(+)/H(+) ANTIPORTER SUBUNIT E1"/>
    <property type="match status" value="1"/>
</dbReference>
<dbReference type="OrthoDB" id="9807187at2"/>
<accession>A0A157SVZ7</accession>
<dbReference type="PIRSF" id="PIRSF019239">
    <property type="entry name" value="MrpE"/>
    <property type="match status" value="1"/>
</dbReference>
<dbReference type="Pfam" id="PF01899">
    <property type="entry name" value="MNHE"/>
    <property type="match status" value="1"/>
</dbReference>
<keyword evidence="6" id="KW-0472">Membrane</keyword>
<dbReference type="STRING" id="288768.SAMEA3906486_05359"/>
<keyword evidence="4" id="KW-0812">Transmembrane</keyword>